<dbReference type="AlphaFoldDB" id="A0A1X7UQ59"/>
<proteinExistence type="predicted"/>
<dbReference type="EnsemblMetazoa" id="Aqu2.1.29796_001">
    <property type="protein sequence ID" value="Aqu2.1.29796_001"/>
    <property type="gene ID" value="Aqu2.1.29796"/>
</dbReference>
<protein>
    <submittedName>
        <fullName evidence="1">Uncharacterized protein</fullName>
    </submittedName>
</protein>
<sequence>MDGEAISLAFTSKPGLDCLLPVVKKCGIRLKLYSFLRNFGALTISLKQDFRPASSSLTCNENYYLPSSSDAGATFATPKTASVKSASVNLFPTSHSIHSSSSDYSINENIPDQFPIPTFCSSTHLDNKHFTEDRLYIINSFNYILSCKL</sequence>
<name>A0A1X7UQ59_AMPQE</name>
<dbReference type="InParanoid" id="A0A1X7UQ59"/>
<organism evidence="1">
    <name type="scientific">Amphimedon queenslandica</name>
    <name type="common">Sponge</name>
    <dbReference type="NCBI Taxonomy" id="400682"/>
    <lineage>
        <taxon>Eukaryota</taxon>
        <taxon>Metazoa</taxon>
        <taxon>Porifera</taxon>
        <taxon>Demospongiae</taxon>
        <taxon>Heteroscleromorpha</taxon>
        <taxon>Haplosclerida</taxon>
        <taxon>Niphatidae</taxon>
        <taxon>Amphimedon</taxon>
    </lineage>
</organism>
<evidence type="ECO:0000313" key="1">
    <source>
        <dbReference type="EnsemblMetazoa" id="Aqu2.1.29796_001"/>
    </source>
</evidence>
<reference evidence="1" key="1">
    <citation type="submission" date="2017-05" db="UniProtKB">
        <authorList>
            <consortium name="EnsemblMetazoa"/>
        </authorList>
    </citation>
    <scope>IDENTIFICATION</scope>
</reference>
<accession>A0A1X7UQ59</accession>